<name>A0ACB9A8D8_9ASTR</name>
<organism evidence="1 2">
    <name type="scientific">Smallanthus sonchifolius</name>
    <dbReference type="NCBI Taxonomy" id="185202"/>
    <lineage>
        <taxon>Eukaryota</taxon>
        <taxon>Viridiplantae</taxon>
        <taxon>Streptophyta</taxon>
        <taxon>Embryophyta</taxon>
        <taxon>Tracheophyta</taxon>
        <taxon>Spermatophyta</taxon>
        <taxon>Magnoliopsida</taxon>
        <taxon>eudicotyledons</taxon>
        <taxon>Gunneridae</taxon>
        <taxon>Pentapetalae</taxon>
        <taxon>asterids</taxon>
        <taxon>campanulids</taxon>
        <taxon>Asterales</taxon>
        <taxon>Asteraceae</taxon>
        <taxon>Asteroideae</taxon>
        <taxon>Heliantheae alliance</taxon>
        <taxon>Millerieae</taxon>
        <taxon>Smallanthus</taxon>
    </lineage>
</organism>
<proteinExistence type="predicted"/>
<reference evidence="1 2" key="2">
    <citation type="journal article" date="2022" name="Mol. Ecol. Resour.">
        <title>The genomes of chicory, endive, great burdock and yacon provide insights into Asteraceae paleo-polyploidization history and plant inulin production.</title>
        <authorList>
            <person name="Fan W."/>
            <person name="Wang S."/>
            <person name="Wang H."/>
            <person name="Wang A."/>
            <person name="Jiang F."/>
            <person name="Liu H."/>
            <person name="Zhao H."/>
            <person name="Xu D."/>
            <person name="Zhang Y."/>
        </authorList>
    </citation>
    <scope>NUCLEOTIDE SEQUENCE [LARGE SCALE GENOMIC DNA]</scope>
    <source>
        <strain evidence="2">cv. Yunnan</strain>
        <tissue evidence="1">Leaves</tissue>
    </source>
</reference>
<keyword evidence="2" id="KW-1185">Reference proteome</keyword>
<evidence type="ECO:0000313" key="1">
    <source>
        <dbReference type="EMBL" id="KAI3705633.1"/>
    </source>
</evidence>
<evidence type="ECO:0000313" key="2">
    <source>
        <dbReference type="Proteomes" id="UP001056120"/>
    </source>
</evidence>
<dbReference type="Proteomes" id="UP001056120">
    <property type="component" value="Linkage Group LG25"/>
</dbReference>
<protein>
    <submittedName>
        <fullName evidence="1">Uncharacterized protein</fullName>
    </submittedName>
</protein>
<reference evidence="2" key="1">
    <citation type="journal article" date="2022" name="Mol. Ecol. Resour.">
        <title>The genomes of chicory, endive, great burdock and yacon provide insights into Asteraceae palaeo-polyploidization history and plant inulin production.</title>
        <authorList>
            <person name="Fan W."/>
            <person name="Wang S."/>
            <person name="Wang H."/>
            <person name="Wang A."/>
            <person name="Jiang F."/>
            <person name="Liu H."/>
            <person name="Zhao H."/>
            <person name="Xu D."/>
            <person name="Zhang Y."/>
        </authorList>
    </citation>
    <scope>NUCLEOTIDE SEQUENCE [LARGE SCALE GENOMIC DNA]</scope>
    <source>
        <strain evidence="2">cv. Yunnan</strain>
    </source>
</reference>
<comment type="caution">
    <text evidence="1">The sequence shown here is derived from an EMBL/GenBank/DDBJ whole genome shotgun (WGS) entry which is preliminary data.</text>
</comment>
<accession>A0ACB9A8D8</accession>
<sequence length="460" mass="51881">MANSTSDLHSTLILLSESIRESLSRTFNKPPDSSDVSVKSLLESLLPPTNETDFQTVLTNFSLLCAALAASQTLTYDQLSWIPVSLSASADSAFRELQKAFFDHRSKDLLVELMPLVLPLLKSSINESSIDKEDAGGDEVSAASARVPVAYAIVASYQFKWLVTQIDLQLLGNLCYLIIPCALTALDHWSPEVKGQGMVTLIHLAKHVSCSEFSLYEDVMLDACCQNIASSDEIWEHVVEMSVLLVTCTQQNNPRSAWFEKVLNEMLSHLWRQPRSKERRIGWLKHIEPLFSGMGIVLLGHFRRLFPLFFKWMHADDDATVLLVLDSIKTVIKFTWIRYSPYYDKLVDELVILYKDASLKVERENIRACILQILILLQQCKGQQFEAAWIKHRHDPNLSALCPQLTSCYVVILYLFLLITFVVDYGHFFALLLVGNIIENSVGFCSGIPCMFSNSGSFVI</sequence>
<dbReference type="EMBL" id="CM042042">
    <property type="protein sequence ID" value="KAI3705633.1"/>
    <property type="molecule type" value="Genomic_DNA"/>
</dbReference>
<gene>
    <name evidence="1" type="ORF">L1987_75872</name>
</gene>